<dbReference type="Proteomes" id="UP000293483">
    <property type="component" value="Unassembled WGS sequence"/>
</dbReference>
<dbReference type="EMBL" id="SGSU01000013">
    <property type="protein sequence ID" value="RZG65907.1"/>
    <property type="molecule type" value="Genomic_DNA"/>
</dbReference>
<protein>
    <submittedName>
        <fullName evidence="1">Uncharacterized protein</fullName>
    </submittedName>
</protein>
<dbReference type="AlphaFoldDB" id="A0A4Q7ARM0"/>
<proteinExistence type="predicted"/>
<accession>A0A4Q7ARM0</accession>
<evidence type="ECO:0000313" key="1">
    <source>
        <dbReference type="EMBL" id="RZG65907.1"/>
    </source>
</evidence>
<evidence type="ECO:0000313" key="2">
    <source>
        <dbReference type="Proteomes" id="UP000293483"/>
    </source>
</evidence>
<gene>
    <name evidence="1" type="ORF">EXE25_12160</name>
</gene>
<comment type="caution">
    <text evidence="1">The sequence shown here is derived from an EMBL/GenBank/DDBJ whole genome shotgun (WGS) entry which is preliminary data.</text>
</comment>
<reference evidence="1 2" key="1">
    <citation type="submission" date="2019-02" db="EMBL/GenBank/DDBJ databases">
        <title>The Batch Genome Submission of Acinetobacter spp. strains.</title>
        <authorList>
            <person name="Qin J."/>
            <person name="Hu Y."/>
            <person name="Ye H."/>
            <person name="Wei L."/>
            <person name="Feng Y."/>
            <person name="Zong Z."/>
        </authorList>
    </citation>
    <scope>NUCLEOTIDE SEQUENCE [LARGE SCALE GENOMIC DNA]</scope>
    <source>
        <strain evidence="1 2">WCHABo060081</strain>
    </source>
</reference>
<sequence length="121" mass="13373">MGDRNLFNKLGQTASPYAYSLAGANAAAIMDDKWFCGARPNYANVSMAAIANTVGRQFGEKAENWLASDNHADIVKNFDPEEYLTLEAMRSKTRPLLVKDYSQSQRSAIRDISPTQLPVLT</sequence>
<organism evidence="1 2">
    <name type="scientific">Acinetobacter bouvetii</name>
    <dbReference type="NCBI Taxonomy" id="202951"/>
    <lineage>
        <taxon>Bacteria</taxon>
        <taxon>Pseudomonadati</taxon>
        <taxon>Pseudomonadota</taxon>
        <taxon>Gammaproteobacteria</taxon>
        <taxon>Moraxellales</taxon>
        <taxon>Moraxellaceae</taxon>
        <taxon>Acinetobacter</taxon>
    </lineage>
</organism>
<name>A0A4Q7ARM0_9GAMM</name>
<dbReference type="RefSeq" id="WP_130146670.1">
    <property type="nucleotide sequence ID" value="NZ_SGSU01000013.1"/>
</dbReference>